<organism evidence="1 2">
    <name type="scientific">Knipowitschia caucasica</name>
    <name type="common">Caucasian dwarf goby</name>
    <name type="synonym">Pomatoschistus caucasicus</name>
    <dbReference type="NCBI Taxonomy" id="637954"/>
    <lineage>
        <taxon>Eukaryota</taxon>
        <taxon>Metazoa</taxon>
        <taxon>Chordata</taxon>
        <taxon>Craniata</taxon>
        <taxon>Vertebrata</taxon>
        <taxon>Euteleostomi</taxon>
        <taxon>Actinopterygii</taxon>
        <taxon>Neopterygii</taxon>
        <taxon>Teleostei</taxon>
        <taxon>Neoteleostei</taxon>
        <taxon>Acanthomorphata</taxon>
        <taxon>Gobiaria</taxon>
        <taxon>Gobiiformes</taxon>
        <taxon>Gobioidei</taxon>
        <taxon>Gobiidae</taxon>
        <taxon>Gobiinae</taxon>
        <taxon>Knipowitschia</taxon>
    </lineage>
</organism>
<gene>
    <name evidence="1" type="ORF">KC01_LOCUS39359</name>
</gene>
<keyword evidence="2" id="KW-1185">Reference proteome</keyword>
<accession>A0AAV2MJ53</accession>
<evidence type="ECO:0000313" key="2">
    <source>
        <dbReference type="Proteomes" id="UP001497482"/>
    </source>
</evidence>
<dbReference type="EMBL" id="OZ035830">
    <property type="protein sequence ID" value="CAL1613096.1"/>
    <property type="molecule type" value="Genomic_DNA"/>
</dbReference>
<reference evidence="1 2" key="1">
    <citation type="submission" date="2024-04" db="EMBL/GenBank/DDBJ databases">
        <authorList>
            <person name="Waldvogel A.-M."/>
            <person name="Schoenle A."/>
        </authorList>
    </citation>
    <scope>NUCLEOTIDE SEQUENCE [LARGE SCALE GENOMIC DNA]</scope>
</reference>
<dbReference type="Proteomes" id="UP001497482">
    <property type="component" value="Chromosome 8"/>
</dbReference>
<evidence type="ECO:0000313" key="1">
    <source>
        <dbReference type="EMBL" id="CAL1613096.1"/>
    </source>
</evidence>
<protein>
    <recommendedName>
        <fullName evidence="3">ABC transporter domain-containing protein</fullName>
    </recommendedName>
</protein>
<proteinExistence type="predicted"/>
<dbReference type="AlphaFoldDB" id="A0AAV2MJ53"/>
<evidence type="ECO:0008006" key="3">
    <source>
        <dbReference type="Google" id="ProtNLM"/>
    </source>
</evidence>
<sequence length="72" mass="7490">MVVIETGCNGKEVHAGYYLLVPRRGPVLSRINGNGGGGAWWPCGRVGSGKSSLLAAILGRWRRGAAAQQTPG</sequence>
<name>A0AAV2MJ53_KNICA</name>